<comment type="caution">
    <text evidence="1">The sequence shown here is derived from an EMBL/GenBank/DDBJ whole genome shotgun (WGS) entry which is preliminary data.</text>
</comment>
<sequence length="29" mass="3399">MQNARVVFRWNLSVFLVKQKLESPPIQIG</sequence>
<accession>K2G1N8</accession>
<protein>
    <submittedName>
        <fullName evidence="1">Uncharacterized protein</fullName>
    </submittedName>
</protein>
<organism evidence="1">
    <name type="scientific">uncultured bacterium</name>
    <name type="common">gcode 4</name>
    <dbReference type="NCBI Taxonomy" id="1234023"/>
    <lineage>
        <taxon>Bacteria</taxon>
        <taxon>environmental samples</taxon>
    </lineage>
</organism>
<feature type="non-terminal residue" evidence="1">
    <location>
        <position position="29"/>
    </location>
</feature>
<reference evidence="1" key="1">
    <citation type="journal article" date="2012" name="Science">
        <title>Fermentation, hydrogen, and sulfur metabolism in multiple uncultivated bacterial phyla.</title>
        <authorList>
            <person name="Wrighton K.C."/>
            <person name="Thomas B.C."/>
            <person name="Sharon I."/>
            <person name="Miller C.S."/>
            <person name="Castelle C.J."/>
            <person name="VerBerkmoes N.C."/>
            <person name="Wilkins M.J."/>
            <person name="Hettich R.L."/>
            <person name="Lipton M.S."/>
            <person name="Williams K.H."/>
            <person name="Long P.E."/>
            <person name="Banfield J.F."/>
        </authorList>
    </citation>
    <scope>NUCLEOTIDE SEQUENCE [LARGE SCALE GENOMIC DNA]</scope>
</reference>
<name>K2G1N8_9BACT</name>
<dbReference type="AlphaFoldDB" id="K2G1N8"/>
<dbReference type="EMBL" id="AMFJ01000228">
    <property type="protein sequence ID" value="EKE29103.1"/>
    <property type="molecule type" value="Genomic_DNA"/>
</dbReference>
<proteinExistence type="predicted"/>
<evidence type="ECO:0000313" key="1">
    <source>
        <dbReference type="EMBL" id="EKE29103.1"/>
    </source>
</evidence>
<gene>
    <name evidence="1" type="ORF">ACD_2C00228G0001</name>
</gene>